<sequence length="211" mass="24105">MKTLDELVEKNSPAWNVIKTWFKTAKNQYEILSPDVENAGKELVGMQLSTATPLGTMIFYTGGVLIDYGWLRILGSGNEQLPRGFFDWNFGKTFEESGERPFHLLIADDVIGGYFAINGGGLGDQVGLVYYYHPKKLKWESIGLNYSQFLGWALNTDLESFYQNLRWNGWQNDIKQIKGHQVIQLETKAIQPIERHYQNIFAPENLGYSVN</sequence>
<gene>
    <name evidence="1" type="ORF">EDC46_0534</name>
</gene>
<protein>
    <submittedName>
        <fullName evidence="1">Uncharacterized protein DUF2625</fullName>
    </submittedName>
</protein>
<name>A0A3N4W4P9_9PAST</name>
<proteinExistence type="predicted"/>
<dbReference type="InterPro" id="IPR021239">
    <property type="entry name" value="DUF2625"/>
</dbReference>
<dbReference type="Pfam" id="PF10946">
    <property type="entry name" value="DUF2625"/>
    <property type="match status" value="1"/>
</dbReference>
<reference evidence="1 2" key="1">
    <citation type="submission" date="2018-11" db="EMBL/GenBank/DDBJ databases">
        <title>Genomic Encyclopedia of Type Strains, Phase IV (KMG-IV): sequencing the most valuable type-strain genomes for metagenomic binning, comparative biology and taxonomic classification.</title>
        <authorList>
            <person name="Goeker M."/>
        </authorList>
    </citation>
    <scope>NUCLEOTIDE SEQUENCE [LARGE SCALE GENOMIC DNA]</scope>
    <source>
        <strain evidence="1 2">DSM 27238</strain>
    </source>
</reference>
<comment type="caution">
    <text evidence="1">The sequence shown here is derived from an EMBL/GenBank/DDBJ whole genome shotgun (WGS) entry which is preliminary data.</text>
</comment>
<dbReference type="OrthoDB" id="1550811at2"/>
<dbReference type="EMBL" id="RKQP01000001">
    <property type="protein sequence ID" value="RPE86141.1"/>
    <property type="molecule type" value="Genomic_DNA"/>
</dbReference>
<keyword evidence="2" id="KW-1185">Reference proteome</keyword>
<dbReference type="Proteomes" id="UP000281691">
    <property type="component" value="Unassembled WGS sequence"/>
</dbReference>
<dbReference type="RefSeq" id="WP_124210690.1">
    <property type="nucleotide sequence ID" value="NZ_CP016615.1"/>
</dbReference>
<accession>A0A3N4W4P9</accession>
<organism evidence="1 2">
    <name type="scientific">Vespertiliibacter pulmonis</name>
    <dbReference type="NCBI Taxonomy" id="1443036"/>
    <lineage>
        <taxon>Bacteria</taxon>
        <taxon>Pseudomonadati</taxon>
        <taxon>Pseudomonadota</taxon>
        <taxon>Gammaproteobacteria</taxon>
        <taxon>Pasteurellales</taxon>
        <taxon>Pasteurellaceae</taxon>
        <taxon>Vespertiliibacter</taxon>
    </lineage>
</organism>
<evidence type="ECO:0000313" key="2">
    <source>
        <dbReference type="Proteomes" id="UP000281691"/>
    </source>
</evidence>
<dbReference type="AlphaFoldDB" id="A0A3N4W4P9"/>
<evidence type="ECO:0000313" key="1">
    <source>
        <dbReference type="EMBL" id="RPE86141.1"/>
    </source>
</evidence>